<dbReference type="InterPro" id="IPR035965">
    <property type="entry name" value="PAS-like_dom_sf"/>
</dbReference>
<evidence type="ECO:0000256" key="2">
    <source>
        <dbReference type="ARBA" id="ARBA00012438"/>
    </source>
</evidence>
<dbReference type="FunFam" id="3.30.565.10:FF:000006">
    <property type="entry name" value="Sensor histidine kinase WalK"/>
    <property type="match status" value="1"/>
</dbReference>
<dbReference type="Gene3D" id="3.30.450.20">
    <property type="entry name" value="PAS domain"/>
    <property type="match status" value="1"/>
</dbReference>
<dbReference type="SMART" id="SM00091">
    <property type="entry name" value="PAS"/>
    <property type="match status" value="1"/>
</dbReference>
<dbReference type="InterPro" id="IPR005467">
    <property type="entry name" value="His_kinase_dom"/>
</dbReference>
<dbReference type="InterPro" id="IPR013767">
    <property type="entry name" value="PAS_fold"/>
</dbReference>
<dbReference type="Proteomes" id="UP000178726">
    <property type="component" value="Unassembled WGS sequence"/>
</dbReference>
<dbReference type="PROSITE" id="PS50112">
    <property type="entry name" value="PAS"/>
    <property type="match status" value="1"/>
</dbReference>
<reference evidence="9 10" key="1">
    <citation type="journal article" date="2016" name="Nat. Commun.">
        <title>Thousands of microbial genomes shed light on interconnected biogeochemical processes in an aquifer system.</title>
        <authorList>
            <person name="Anantharaman K."/>
            <person name="Brown C.T."/>
            <person name="Hug L.A."/>
            <person name="Sharon I."/>
            <person name="Castelle C.J."/>
            <person name="Probst A.J."/>
            <person name="Thomas B.C."/>
            <person name="Singh A."/>
            <person name="Wilkins M.J."/>
            <person name="Karaoz U."/>
            <person name="Brodie E.L."/>
            <person name="Williams K.H."/>
            <person name="Hubbard S.S."/>
            <person name="Banfield J.F."/>
        </authorList>
    </citation>
    <scope>NUCLEOTIDE SEQUENCE [LARGE SCALE GENOMIC DNA]</scope>
</reference>
<dbReference type="InterPro" id="IPR003661">
    <property type="entry name" value="HisK_dim/P_dom"/>
</dbReference>
<dbReference type="CDD" id="cd00082">
    <property type="entry name" value="HisKA"/>
    <property type="match status" value="1"/>
</dbReference>
<gene>
    <name evidence="9" type="ORF">A3I29_02340</name>
</gene>
<dbReference type="PROSITE" id="PS50109">
    <property type="entry name" value="HIS_KIN"/>
    <property type="match status" value="1"/>
</dbReference>
<evidence type="ECO:0000256" key="5">
    <source>
        <dbReference type="ARBA" id="ARBA00022777"/>
    </source>
</evidence>
<organism evidence="9 10">
    <name type="scientific">Candidatus Magasanikbacteria bacterium RIFCSPLOWO2_02_FULL_44_11</name>
    <dbReference type="NCBI Taxonomy" id="1798689"/>
    <lineage>
        <taxon>Bacteria</taxon>
        <taxon>Candidatus Magasanikiibacteriota</taxon>
    </lineage>
</organism>
<evidence type="ECO:0000259" key="7">
    <source>
        <dbReference type="PROSITE" id="PS50109"/>
    </source>
</evidence>
<dbReference type="PANTHER" id="PTHR43711:SF31">
    <property type="entry name" value="HISTIDINE KINASE"/>
    <property type="match status" value="1"/>
</dbReference>
<dbReference type="InterPro" id="IPR004358">
    <property type="entry name" value="Sig_transdc_His_kin-like_C"/>
</dbReference>
<dbReference type="GO" id="GO:0000155">
    <property type="term" value="F:phosphorelay sensor kinase activity"/>
    <property type="evidence" value="ECO:0007669"/>
    <property type="project" value="InterPro"/>
</dbReference>
<dbReference type="EC" id="2.7.13.3" evidence="2"/>
<dbReference type="Pfam" id="PF00989">
    <property type="entry name" value="PAS"/>
    <property type="match status" value="1"/>
</dbReference>
<evidence type="ECO:0000256" key="1">
    <source>
        <dbReference type="ARBA" id="ARBA00000085"/>
    </source>
</evidence>
<keyword evidence="4" id="KW-0808">Transferase</keyword>
<accession>A0A1F6N9G3</accession>
<dbReference type="SMART" id="SM00387">
    <property type="entry name" value="HATPase_c"/>
    <property type="match status" value="1"/>
</dbReference>
<sequence>MSQEIIKLGGLPGDASEWKELFENANELIQSVDKDGRFLYVNKKWQDTLGYAANEASRLAFPNIIHPNHLQECFAAFAEMQKGKSFDNFRTRFITKDGCTLDVEGNISVRMKDVEFISTWGIFRDVTARNQREQELDHIAKMLVRRDFELLQTNDVLRIRDEQIVKEQELNRAKSEFVSLASHQLKTPLTIIKWYINMLNAGYANNILEKQKEYIGIIYANTERMVELLDVFLNVSRLELGVFPIKKETVNLKDRMELILQNFDPKIKEKTLKILKIYFPKQRQLATGQAKNPLLPPPRRASDFVISTDVKMMQIIFENLISNAIKYTPSGGEIKITMRKKENKILIIVADAGVGIPENQQSKIFTKFFRADNVASRKIDGSGLGLYIVKTIVEKMGGKIWFESSEHKGTAFFTEFSC</sequence>
<dbReference type="AlphaFoldDB" id="A0A1F6N9G3"/>
<dbReference type="Gene3D" id="1.10.287.130">
    <property type="match status" value="1"/>
</dbReference>
<keyword evidence="3" id="KW-0597">Phosphoprotein</keyword>
<dbReference type="Pfam" id="PF02518">
    <property type="entry name" value="HATPase_c"/>
    <property type="match status" value="1"/>
</dbReference>
<dbReference type="InterPro" id="IPR003594">
    <property type="entry name" value="HATPase_dom"/>
</dbReference>
<keyword evidence="5" id="KW-0418">Kinase</keyword>
<protein>
    <recommendedName>
        <fullName evidence="2">histidine kinase</fullName>
        <ecNumber evidence="2">2.7.13.3</ecNumber>
    </recommendedName>
</protein>
<dbReference type="PRINTS" id="PR00344">
    <property type="entry name" value="BCTRLSENSOR"/>
</dbReference>
<dbReference type="InterPro" id="IPR050736">
    <property type="entry name" value="Sensor_HK_Regulatory"/>
</dbReference>
<feature type="domain" description="Histidine kinase" evidence="7">
    <location>
        <begin position="180"/>
        <end position="418"/>
    </location>
</feature>
<dbReference type="STRING" id="1798689.A3I29_02340"/>
<dbReference type="SUPFAM" id="SSF55785">
    <property type="entry name" value="PYP-like sensor domain (PAS domain)"/>
    <property type="match status" value="1"/>
</dbReference>
<evidence type="ECO:0000256" key="4">
    <source>
        <dbReference type="ARBA" id="ARBA00022679"/>
    </source>
</evidence>
<evidence type="ECO:0000256" key="6">
    <source>
        <dbReference type="ARBA" id="ARBA00023012"/>
    </source>
</evidence>
<dbReference type="SMART" id="SM00388">
    <property type="entry name" value="HisKA"/>
    <property type="match status" value="1"/>
</dbReference>
<dbReference type="CDD" id="cd00130">
    <property type="entry name" value="PAS"/>
    <property type="match status" value="1"/>
</dbReference>
<dbReference type="Pfam" id="PF00512">
    <property type="entry name" value="HisKA"/>
    <property type="match status" value="1"/>
</dbReference>
<dbReference type="PANTHER" id="PTHR43711">
    <property type="entry name" value="TWO-COMPONENT HISTIDINE KINASE"/>
    <property type="match status" value="1"/>
</dbReference>
<evidence type="ECO:0000313" key="9">
    <source>
        <dbReference type="EMBL" id="OGH80408.1"/>
    </source>
</evidence>
<dbReference type="InterPro" id="IPR000014">
    <property type="entry name" value="PAS"/>
</dbReference>
<proteinExistence type="predicted"/>
<name>A0A1F6N9G3_9BACT</name>
<dbReference type="SUPFAM" id="SSF47384">
    <property type="entry name" value="Homodimeric domain of signal transducing histidine kinase"/>
    <property type="match status" value="1"/>
</dbReference>
<dbReference type="InterPro" id="IPR036097">
    <property type="entry name" value="HisK_dim/P_sf"/>
</dbReference>
<comment type="catalytic activity">
    <reaction evidence="1">
        <text>ATP + protein L-histidine = ADP + protein N-phospho-L-histidine.</text>
        <dbReference type="EC" id="2.7.13.3"/>
    </reaction>
</comment>
<dbReference type="CDD" id="cd00075">
    <property type="entry name" value="HATPase"/>
    <property type="match status" value="1"/>
</dbReference>
<comment type="caution">
    <text evidence="9">The sequence shown here is derived from an EMBL/GenBank/DDBJ whole genome shotgun (WGS) entry which is preliminary data.</text>
</comment>
<evidence type="ECO:0000313" key="10">
    <source>
        <dbReference type="Proteomes" id="UP000178726"/>
    </source>
</evidence>
<dbReference type="EMBL" id="MFQK01000049">
    <property type="protein sequence ID" value="OGH80408.1"/>
    <property type="molecule type" value="Genomic_DNA"/>
</dbReference>
<dbReference type="InterPro" id="IPR036890">
    <property type="entry name" value="HATPase_C_sf"/>
</dbReference>
<dbReference type="Gene3D" id="3.30.565.10">
    <property type="entry name" value="Histidine kinase-like ATPase, C-terminal domain"/>
    <property type="match status" value="1"/>
</dbReference>
<evidence type="ECO:0000256" key="3">
    <source>
        <dbReference type="ARBA" id="ARBA00022553"/>
    </source>
</evidence>
<dbReference type="NCBIfam" id="TIGR00229">
    <property type="entry name" value="sensory_box"/>
    <property type="match status" value="1"/>
</dbReference>
<dbReference type="SUPFAM" id="SSF55874">
    <property type="entry name" value="ATPase domain of HSP90 chaperone/DNA topoisomerase II/histidine kinase"/>
    <property type="match status" value="1"/>
</dbReference>
<feature type="domain" description="PAS" evidence="8">
    <location>
        <begin position="14"/>
        <end position="68"/>
    </location>
</feature>
<dbReference type="GO" id="GO:0006355">
    <property type="term" value="P:regulation of DNA-templated transcription"/>
    <property type="evidence" value="ECO:0007669"/>
    <property type="project" value="InterPro"/>
</dbReference>
<keyword evidence="6" id="KW-0902">Two-component regulatory system</keyword>
<evidence type="ECO:0000259" key="8">
    <source>
        <dbReference type="PROSITE" id="PS50112"/>
    </source>
</evidence>